<evidence type="ECO:0000256" key="5">
    <source>
        <dbReference type="SAM" id="MobiDB-lite"/>
    </source>
</evidence>
<dbReference type="EMBL" id="ML995548">
    <property type="protein sequence ID" value="KAF2135851.1"/>
    <property type="molecule type" value="Genomic_DNA"/>
</dbReference>
<dbReference type="SMART" id="SM00066">
    <property type="entry name" value="GAL4"/>
    <property type="match status" value="1"/>
</dbReference>
<dbReference type="InterPro" id="IPR050987">
    <property type="entry name" value="AtrR-like"/>
</dbReference>
<dbReference type="AlphaFoldDB" id="A0A6A6AZF1"/>
<dbReference type="Pfam" id="PF00172">
    <property type="entry name" value="Zn_clus"/>
    <property type="match status" value="1"/>
</dbReference>
<keyword evidence="8" id="KW-1185">Reference proteome</keyword>
<proteinExistence type="predicted"/>
<evidence type="ECO:0000256" key="4">
    <source>
        <dbReference type="ARBA" id="ARBA00023242"/>
    </source>
</evidence>
<dbReference type="GO" id="GO:0008270">
    <property type="term" value="F:zinc ion binding"/>
    <property type="evidence" value="ECO:0007669"/>
    <property type="project" value="InterPro"/>
</dbReference>
<keyword evidence="4" id="KW-0539">Nucleus</keyword>
<dbReference type="PROSITE" id="PS00463">
    <property type="entry name" value="ZN2_CY6_FUNGAL_1"/>
    <property type="match status" value="1"/>
</dbReference>
<dbReference type="RefSeq" id="XP_033391569.1">
    <property type="nucleotide sequence ID" value="XM_033542704.1"/>
</dbReference>
<dbReference type="CDD" id="cd00067">
    <property type="entry name" value="GAL4"/>
    <property type="match status" value="1"/>
</dbReference>
<evidence type="ECO:0000313" key="7">
    <source>
        <dbReference type="EMBL" id="KAF2135851.1"/>
    </source>
</evidence>
<gene>
    <name evidence="7" type="ORF">K452DRAFT_303247</name>
</gene>
<evidence type="ECO:0000256" key="2">
    <source>
        <dbReference type="ARBA" id="ARBA00022723"/>
    </source>
</evidence>
<keyword evidence="3" id="KW-0238">DNA-binding</keyword>
<feature type="compositionally biased region" description="Low complexity" evidence="5">
    <location>
        <begin position="183"/>
        <end position="202"/>
    </location>
</feature>
<dbReference type="GO" id="GO:0000981">
    <property type="term" value="F:DNA-binding transcription factor activity, RNA polymerase II-specific"/>
    <property type="evidence" value="ECO:0007669"/>
    <property type="project" value="InterPro"/>
</dbReference>
<dbReference type="InterPro" id="IPR036864">
    <property type="entry name" value="Zn2-C6_fun-type_DNA-bd_sf"/>
</dbReference>
<dbReference type="OrthoDB" id="4150019at2759"/>
<comment type="subcellular location">
    <subcellularLocation>
        <location evidence="1">Nucleus</location>
    </subcellularLocation>
</comment>
<evidence type="ECO:0000256" key="1">
    <source>
        <dbReference type="ARBA" id="ARBA00004123"/>
    </source>
</evidence>
<dbReference type="GO" id="GO:0003677">
    <property type="term" value="F:DNA binding"/>
    <property type="evidence" value="ECO:0007669"/>
    <property type="project" value="UniProtKB-KW"/>
</dbReference>
<dbReference type="InterPro" id="IPR001138">
    <property type="entry name" value="Zn2Cys6_DnaBD"/>
</dbReference>
<feature type="compositionally biased region" description="Polar residues" evidence="5">
    <location>
        <begin position="209"/>
        <end position="218"/>
    </location>
</feature>
<name>A0A6A6AZF1_9PEZI</name>
<organism evidence="7 8">
    <name type="scientific">Aplosporella prunicola CBS 121167</name>
    <dbReference type="NCBI Taxonomy" id="1176127"/>
    <lineage>
        <taxon>Eukaryota</taxon>
        <taxon>Fungi</taxon>
        <taxon>Dikarya</taxon>
        <taxon>Ascomycota</taxon>
        <taxon>Pezizomycotina</taxon>
        <taxon>Dothideomycetes</taxon>
        <taxon>Dothideomycetes incertae sedis</taxon>
        <taxon>Botryosphaeriales</taxon>
        <taxon>Aplosporellaceae</taxon>
        <taxon>Aplosporella</taxon>
    </lineage>
</organism>
<sequence length="433" mass="46806">MAVLLLEHSEARRQDKAGMYGDLGSQHGMSYIPSVPVSGIGVAQPFAQPLFDSVDGSDHTRGARAYPITASDDQTAKKRRPSKGKPPLVIKRSSSTPHMRALGFADSGQISPNSEKRRNKLGYHRTSVACGHCRRRKIRCLIAPEDAQGRCSNCIRLKKECNFYPVEQQPSGDSRSQNAKRGSVSAVTSTSNSSSPRASTASGHEQVEEYSSYQQLPSGDQPPSYGVSTEFDSHVDMKSQNGVIPQTSSFNYSPSFDVGAWSSDYAARTSSDANSDGSSIAYWSAPGTSMSSAFFDDAPNPMQQTHGLPPNLGNPQQLQDENIWPGVARSMSFSGPDGMHPDYRFQHANTMPIQQGGLRSSMDVSSAPMNPNIRPASTFPFSAPQGWQPYMTSAPISTPPGPAQPFAANWFPGQVSLGAVEEENNAGNPYQRY</sequence>
<dbReference type="Proteomes" id="UP000799438">
    <property type="component" value="Unassembled WGS sequence"/>
</dbReference>
<keyword evidence="2" id="KW-0479">Metal-binding</keyword>
<evidence type="ECO:0000313" key="8">
    <source>
        <dbReference type="Proteomes" id="UP000799438"/>
    </source>
</evidence>
<dbReference type="PANTHER" id="PTHR46910:SF3">
    <property type="entry name" value="HALOTOLERANCE PROTEIN 9-RELATED"/>
    <property type="match status" value="1"/>
</dbReference>
<accession>A0A6A6AZF1</accession>
<dbReference type="Gene3D" id="4.10.240.10">
    <property type="entry name" value="Zn(2)-C6 fungal-type DNA-binding domain"/>
    <property type="match status" value="1"/>
</dbReference>
<feature type="compositionally biased region" description="Polar residues" evidence="5">
    <location>
        <begin position="168"/>
        <end position="180"/>
    </location>
</feature>
<dbReference type="SUPFAM" id="SSF57701">
    <property type="entry name" value="Zn2/Cys6 DNA-binding domain"/>
    <property type="match status" value="1"/>
</dbReference>
<feature type="region of interest" description="Disordered" evidence="5">
    <location>
        <begin position="293"/>
        <end position="318"/>
    </location>
</feature>
<dbReference type="GeneID" id="54300201"/>
<evidence type="ECO:0000256" key="3">
    <source>
        <dbReference type="ARBA" id="ARBA00023125"/>
    </source>
</evidence>
<dbReference type="PANTHER" id="PTHR46910">
    <property type="entry name" value="TRANSCRIPTION FACTOR PDR1"/>
    <property type="match status" value="1"/>
</dbReference>
<protein>
    <recommendedName>
        <fullName evidence="6">Zn(2)-C6 fungal-type domain-containing protein</fullName>
    </recommendedName>
</protein>
<feature type="domain" description="Zn(2)-C6 fungal-type" evidence="6">
    <location>
        <begin position="129"/>
        <end position="163"/>
    </location>
</feature>
<dbReference type="PROSITE" id="PS50048">
    <property type="entry name" value="ZN2_CY6_FUNGAL_2"/>
    <property type="match status" value="1"/>
</dbReference>
<feature type="region of interest" description="Disordered" evidence="5">
    <location>
        <begin position="167"/>
        <end position="230"/>
    </location>
</feature>
<feature type="region of interest" description="Disordered" evidence="5">
    <location>
        <begin position="57"/>
        <end position="120"/>
    </location>
</feature>
<evidence type="ECO:0000259" key="6">
    <source>
        <dbReference type="PROSITE" id="PS50048"/>
    </source>
</evidence>
<dbReference type="GO" id="GO:0005634">
    <property type="term" value="C:nucleus"/>
    <property type="evidence" value="ECO:0007669"/>
    <property type="project" value="UniProtKB-SubCell"/>
</dbReference>
<reference evidence="7" key="1">
    <citation type="journal article" date="2020" name="Stud. Mycol.">
        <title>101 Dothideomycetes genomes: a test case for predicting lifestyles and emergence of pathogens.</title>
        <authorList>
            <person name="Haridas S."/>
            <person name="Albert R."/>
            <person name="Binder M."/>
            <person name="Bloem J."/>
            <person name="Labutti K."/>
            <person name="Salamov A."/>
            <person name="Andreopoulos B."/>
            <person name="Baker S."/>
            <person name="Barry K."/>
            <person name="Bills G."/>
            <person name="Bluhm B."/>
            <person name="Cannon C."/>
            <person name="Castanera R."/>
            <person name="Culley D."/>
            <person name="Daum C."/>
            <person name="Ezra D."/>
            <person name="Gonzalez J."/>
            <person name="Henrissat B."/>
            <person name="Kuo A."/>
            <person name="Liang C."/>
            <person name="Lipzen A."/>
            <person name="Lutzoni F."/>
            <person name="Magnuson J."/>
            <person name="Mondo S."/>
            <person name="Nolan M."/>
            <person name="Ohm R."/>
            <person name="Pangilinan J."/>
            <person name="Park H.-J."/>
            <person name="Ramirez L."/>
            <person name="Alfaro M."/>
            <person name="Sun H."/>
            <person name="Tritt A."/>
            <person name="Yoshinaga Y."/>
            <person name="Zwiers L.-H."/>
            <person name="Turgeon B."/>
            <person name="Goodwin S."/>
            <person name="Spatafora J."/>
            <person name="Crous P."/>
            <person name="Grigoriev I."/>
        </authorList>
    </citation>
    <scope>NUCLEOTIDE SEQUENCE</scope>
    <source>
        <strain evidence="7">CBS 121167</strain>
    </source>
</reference>